<name>A0A1X7JDU6_9CORY</name>
<evidence type="ECO:0008006" key="3">
    <source>
        <dbReference type="Google" id="ProtNLM"/>
    </source>
</evidence>
<sequence>MGDGDTLRLADGAHVYLRGRDALQFGVDATRAGVVETAQAPMIMSTLLAARRARPRTELLDRLVAAGLARTAAASLLDDLVAYRILVPPRDASVIVLGRGRLAQLLTEMLTAAGVTVRSPVRGESEYAYLAAAEITVPVVVVDRLAHSRAMAPMLTRFAPTSVPVSVVDHRGVIGPLRIDAAGPCPLCHDLHHTDRDGLWHRVVTQLPGGPVRPSPATLSMVVGQATAVIAELAGGTTPPGVSPLSPVPGEILVTDPWAGSTREVMDTHPRCPVCFGRDQRKASMTASSCAP</sequence>
<organism evidence="1 2">
    <name type="scientific">Corynebacterium pollutisoli</name>
    <dbReference type="NCBI Taxonomy" id="1610489"/>
    <lineage>
        <taxon>Bacteria</taxon>
        <taxon>Bacillati</taxon>
        <taxon>Actinomycetota</taxon>
        <taxon>Actinomycetes</taxon>
        <taxon>Mycobacteriales</taxon>
        <taxon>Corynebacteriaceae</taxon>
        <taxon>Corynebacterium</taxon>
    </lineage>
</organism>
<evidence type="ECO:0000313" key="2">
    <source>
        <dbReference type="Proteomes" id="UP000193309"/>
    </source>
</evidence>
<dbReference type="AlphaFoldDB" id="A0A1X7JDU6"/>
<dbReference type="Gene3D" id="3.40.50.720">
    <property type="entry name" value="NAD(P)-binding Rossmann-like Domain"/>
    <property type="match status" value="1"/>
</dbReference>
<protein>
    <recommendedName>
        <fullName evidence="3">Bacteriocin biosynthesis cyclodehydratase domain-containing protein</fullName>
    </recommendedName>
</protein>
<keyword evidence="2" id="KW-1185">Reference proteome</keyword>
<dbReference type="EMBL" id="FXAR01000004">
    <property type="protein sequence ID" value="SMG25786.1"/>
    <property type="molecule type" value="Genomic_DNA"/>
</dbReference>
<dbReference type="OrthoDB" id="4426339at2"/>
<accession>A0A1X7JDU6</accession>
<reference evidence="2" key="1">
    <citation type="submission" date="2017-04" db="EMBL/GenBank/DDBJ databases">
        <authorList>
            <person name="Varghese N."/>
            <person name="Submissions S."/>
        </authorList>
    </citation>
    <scope>NUCLEOTIDE SEQUENCE [LARGE SCALE GENOMIC DNA]</scope>
    <source>
        <strain evidence="2">VDS</strain>
    </source>
</reference>
<proteinExistence type="predicted"/>
<gene>
    <name evidence="1" type="ORF">SAMN06295981_1490</name>
</gene>
<dbReference type="RefSeq" id="WP_085549606.1">
    <property type="nucleotide sequence ID" value="NZ_FXAR01000004.1"/>
</dbReference>
<dbReference type="Proteomes" id="UP000193309">
    <property type="component" value="Unassembled WGS sequence"/>
</dbReference>
<evidence type="ECO:0000313" key="1">
    <source>
        <dbReference type="EMBL" id="SMG25786.1"/>
    </source>
</evidence>
<dbReference type="STRING" id="1610489.SAMN06295981_1490"/>